<organism evidence="3 4">
    <name type="scientific">Zhihengliuella halotolerans</name>
    <dbReference type="NCBI Taxonomy" id="370736"/>
    <lineage>
        <taxon>Bacteria</taxon>
        <taxon>Bacillati</taxon>
        <taxon>Actinomycetota</taxon>
        <taxon>Actinomycetes</taxon>
        <taxon>Micrococcales</taxon>
        <taxon>Micrococcaceae</taxon>
        <taxon>Zhihengliuella</taxon>
    </lineage>
</organism>
<keyword evidence="2" id="KW-0472">Membrane</keyword>
<comment type="caution">
    <text evidence="3">The sequence shown here is derived from an EMBL/GenBank/DDBJ whole genome shotgun (WGS) entry which is preliminary data.</text>
</comment>
<dbReference type="PANTHER" id="PTHR23542">
    <property type="match status" value="1"/>
</dbReference>
<reference evidence="3 4" key="1">
    <citation type="submission" date="2019-02" db="EMBL/GenBank/DDBJ databases">
        <title>Sequencing the genomes of 1000 actinobacteria strains.</title>
        <authorList>
            <person name="Klenk H.-P."/>
        </authorList>
    </citation>
    <scope>NUCLEOTIDE SEQUENCE [LARGE SCALE GENOMIC DNA]</scope>
    <source>
        <strain evidence="3 4">DSM 17364</strain>
    </source>
</reference>
<feature type="transmembrane region" description="Helical" evidence="2">
    <location>
        <begin position="273"/>
        <end position="293"/>
    </location>
</feature>
<feature type="transmembrane region" description="Helical" evidence="2">
    <location>
        <begin position="167"/>
        <end position="190"/>
    </location>
</feature>
<dbReference type="GO" id="GO:0022857">
    <property type="term" value="F:transmembrane transporter activity"/>
    <property type="evidence" value="ECO:0007669"/>
    <property type="project" value="InterPro"/>
</dbReference>
<evidence type="ECO:0000256" key="2">
    <source>
        <dbReference type="SAM" id="Phobius"/>
    </source>
</evidence>
<feature type="transmembrane region" description="Helical" evidence="2">
    <location>
        <begin position="100"/>
        <end position="117"/>
    </location>
</feature>
<keyword evidence="2" id="KW-1133">Transmembrane helix</keyword>
<evidence type="ECO:0000313" key="3">
    <source>
        <dbReference type="EMBL" id="RZU62222.1"/>
    </source>
</evidence>
<feature type="transmembrane region" description="Helical" evidence="2">
    <location>
        <begin position="44"/>
        <end position="62"/>
    </location>
</feature>
<dbReference type="Pfam" id="PF07690">
    <property type="entry name" value="MFS_1"/>
    <property type="match status" value="1"/>
</dbReference>
<keyword evidence="4" id="KW-1185">Reference proteome</keyword>
<feature type="transmembrane region" description="Helical" evidence="2">
    <location>
        <begin position="299"/>
        <end position="320"/>
    </location>
</feature>
<dbReference type="InterPro" id="IPR036259">
    <property type="entry name" value="MFS_trans_sf"/>
</dbReference>
<dbReference type="Proteomes" id="UP000292685">
    <property type="component" value="Unassembled WGS sequence"/>
</dbReference>
<evidence type="ECO:0000313" key="4">
    <source>
        <dbReference type="Proteomes" id="UP000292685"/>
    </source>
</evidence>
<dbReference type="RefSeq" id="WP_130450811.1">
    <property type="nucleotide sequence ID" value="NZ_SHLA01000001.1"/>
</dbReference>
<feature type="transmembrane region" description="Helical" evidence="2">
    <location>
        <begin position="12"/>
        <end position="38"/>
    </location>
</feature>
<dbReference type="EMBL" id="SHLA01000001">
    <property type="protein sequence ID" value="RZU62222.1"/>
    <property type="molecule type" value="Genomic_DNA"/>
</dbReference>
<feature type="transmembrane region" description="Helical" evidence="2">
    <location>
        <begin position="74"/>
        <end position="94"/>
    </location>
</feature>
<sequence length="402" mass="40843">MTNYRDLFRTRGVFRIVVSQLIARFPAGMLSLAALIHVQRQHDSYAAAGLVLAALAIGQAIAGPLTSRIFGRFGMFRVIGVTLTIAALATVSLAIPGLSVPLYAVIAFIAGASTPPIQPAARSLYPSLVAPKQRTALFAFDASVQEIIWIFGPVIVTFLSLSIHSALGILAAAALLVTGGIWFLTAPQVVHAVSGEPTGRLGSVLRSHALLMVLAVGFVISAATAMMEAAVVANFGHGGVQAGVILAALCASSLAAGFLVGQRRLTRWSLAKRLGLVGVGLALASMQTGFWWVLAAGVIAGAGIAPVIAAITHMTSTAVASSDVAEAFGWSTTAQLVGIAGGSSAAGVLIDAYGGQVALAAAAAVTFAGVGIASFVGRGQPPSRRAQEGPTRPIPRVTPVGA</sequence>
<name>A0A4Q8ADB5_9MICC</name>
<feature type="transmembrane region" description="Helical" evidence="2">
    <location>
        <begin position="356"/>
        <end position="376"/>
    </location>
</feature>
<dbReference type="SUPFAM" id="SSF103473">
    <property type="entry name" value="MFS general substrate transporter"/>
    <property type="match status" value="1"/>
</dbReference>
<feature type="region of interest" description="Disordered" evidence="1">
    <location>
        <begin position="380"/>
        <end position="402"/>
    </location>
</feature>
<keyword evidence="2" id="KW-0812">Transmembrane</keyword>
<protein>
    <submittedName>
        <fullName evidence="3">Putative MFS family arabinose efflux permease</fullName>
    </submittedName>
</protein>
<evidence type="ECO:0000256" key="1">
    <source>
        <dbReference type="SAM" id="MobiDB-lite"/>
    </source>
</evidence>
<accession>A0A4Q8ADB5</accession>
<feature type="transmembrane region" description="Helical" evidence="2">
    <location>
        <begin position="138"/>
        <end position="161"/>
    </location>
</feature>
<dbReference type="AlphaFoldDB" id="A0A4Q8ADB5"/>
<gene>
    <name evidence="3" type="ORF">EV380_1813</name>
</gene>
<dbReference type="PANTHER" id="PTHR23542:SF1">
    <property type="entry name" value="MAJOR FACILITATOR SUPERFAMILY (MFS) PROFILE DOMAIN-CONTAINING PROTEIN"/>
    <property type="match status" value="1"/>
</dbReference>
<dbReference type="Gene3D" id="1.20.1250.20">
    <property type="entry name" value="MFS general substrate transporter like domains"/>
    <property type="match status" value="1"/>
</dbReference>
<proteinExistence type="predicted"/>
<feature type="transmembrane region" description="Helical" evidence="2">
    <location>
        <begin position="327"/>
        <end position="350"/>
    </location>
</feature>
<dbReference type="InterPro" id="IPR011701">
    <property type="entry name" value="MFS"/>
</dbReference>
<feature type="transmembrane region" description="Helical" evidence="2">
    <location>
        <begin position="210"/>
        <end position="233"/>
    </location>
</feature>
<dbReference type="OrthoDB" id="4686510at2"/>
<feature type="transmembrane region" description="Helical" evidence="2">
    <location>
        <begin position="239"/>
        <end position="261"/>
    </location>
</feature>